<evidence type="ECO:0000313" key="2">
    <source>
        <dbReference type="EMBL" id="SIT82850.1"/>
    </source>
</evidence>
<dbReference type="STRING" id="1317125.SAMN05444128_1181"/>
<dbReference type="RefSeq" id="WP_076666538.1">
    <property type="nucleotide sequence ID" value="NZ_FTPP01000001.1"/>
</dbReference>
<name>A0A1R3WZ92_9BACT</name>
<dbReference type="OrthoDB" id="788968at2"/>
<dbReference type="InterPro" id="IPR045921">
    <property type="entry name" value="DUF6340"/>
</dbReference>
<dbReference type="Proteomes" id="UP000187181">
    <property type="component" value="Unassembled WGS sequence"/>
</dbReference>
<evidence type="ECO:0008006" key="4">
    <source>
        <dbReference type="Google" id="ProtNLM"/>
    </source>
</evidence>
<feature type="chain" id="PRO_5012639132" description="Tetratricopeptide repeat-containing protein" evidence="1">
    <location>
        <begin position="24"/>
        <end position="318"/>
    </location>
</feature>
<keyword evidence="3" id="KW-1185">Reference proteome</keyword>
<evidence type="ECO:0000256" key="1">
    <source>
        <dbReference type="SAM" id="SignalP"/>
    </source>
</evidence>
<sequence>MKQSKLLLSFLWAALAVQLSSCASMITMQTVRPPVVRVSPDQWKVLVVNRYDPARQAANKNENVTAVLRDGAYQAAGGVMGAIYNDSTFVLVNPDQAISLPAGADRLNSEEVDGLFKQYGPHLILTLDKFNTGFGKIVDSYEDEYGDKTKIANFDLVVASTWSLYDSTGTLLDQATVEEQEFYDSRTVVSGLLAIGPAMGKAGPVVNRLAVETGYSYWDRFYPQPTLLVRQVYMGSTLQEAHIMLLLGQFQQAIAKLQPLAQDLSSKTGRKAAHNLAIAYEAAGDYEQATYWARQAQSKGDKLSSNLLELWTNAGLIK</sequence>
<organism evidence="2 3">
    <name type="scientific">Pontibacter indicus</name>
    <dbReference type="NCBI Taxonomy" id="1317125"/>
    <lineage>
        <taxon>Bacteria</taxon>
        <taxon>Pseudomonadati</taxon>
        <taxon>Bacteroidota</taxon>
        <taxon>Cytophagia</taxon>
        <taxon>Cytophagales</taxon>
        <taxon>Hymenobacteraceae</taxon>
        <taxon>Pontibacter</taxon>
    </lineage>
</organism>
<dbReference type="Gene3D" id="1.25.40.10">
    <property type="entry name" value="Tetratricopeptide repeat domain"/>
    <property type="match status" value="1"/>
</dbReference>
<dbReference type="EMBL" id="FTPP01000001">
    <property type="protein sequence ID" value="SIT82850.1"/>
    <property type="molecule type" value="Genomic_DNA"/>
</dbReference>
<dbReference type="AlphaFoldDB" id="A0A1R3WZ92"/>
<gene>
    <name evidence="2" type="ORF">SAMN05444128_1181</name>
</gene>
<accession>A0A1R3WZ92</accession>
<reference evidence="3" key="1">
    <citation type="submission" date="2017-01" db="EMBL/GenBank/DDBJ databases">
        <authorList>
            <person name="Varghese N."/>
            <person name="Submissions S."/>
        </authorList>
    </citation>
    <scope>NUCLEOTIDE SEQUENCE [LARGE SCALE GENOMIC DNA]</scope>
    <source>
        <strain evidence="3">LP100</strain>
    </source>
</reference>
<dbReference type="Pfam" id="PF19867">
    <property type="entry name" value="DUF6340"/>
    <property type="match status" value="1"/>
</dbReference>
<dbReference type="InterPro" id="IPR011990">
    <property type="entry name" value="TPR-like_helical_dom_sf"/>
</dbReference>
<protein>
    <recommendedName>
        <fullName evidence="4">Tetratricopeptide repeat-containing protein</fullName>
    </recommendedName>
</protein>
<evidence type="ECO:0000313" key="3">
    <source>
        <dbReference type="Proteomes" id="UP000187181"/>
    </source>
</evidence>
<proteinExistence type="predicted"/>
<keyword evidence="1" id="KW-0732">Signal</keyword>
<feature type="signal peptide" evidence="1">
    <location>
        <begin position="1"/>
        <end position="23"/>
    </location>
</feature>